<dbReference type="AlphaFoldDB" id="A0A7L4ZQC6"/>
<dbReference type="SMART" id="SM00850">
    <property type="entry name" value="LytTR"/>
    <property type="match status" value="1"/>
</dbReference>
<dbReference type="Pfam" id="PF04397">
    <property type="entry name" value="LytTR"/>
    <property type="match status" value="1"/>
</dbReference>
<protein>
    <submittedName>
        <fullName evidence="4">Transcriptional activator protein CopR</fullName>
    </submittedName>
</protein>
<feature type="domain" description="Response regulatory" evidence="3">
    <location>
        <begin position="4"/>
        <end position="119"/>
    </location>
</feature>
<dbReference type="EMBL" id="CP019288">
    <property type="protein sequence ID" value="QHI38928.1"/>
    <property type="molecule type" value="Genomic_DNA"/>
</dbReference>
<dbReference type="InterPro" id="IPR050595">
    <property type="entry name" value="Bact_response_regulator"/>
</dbReference>
<dbReference type="SMART" id="SM00448">
    <property type="entry name" value="REC"/>
    <property type="match status" value="1"/>
</dbReference>
<organism evidence="4 5">
    <name type="scientific">Kordia antarctica</name>
    <dbReference type="NCBI Taxonomy" id="1218801"/>
    <lineage>
        <taxon>Bacteria</taxon>
        <taxon>Pseudomonadati</taxon>
        <taxon>Bacteroidota</taxon>
        <taxon>Flavobacteriia</taxon>
        <taxon>Flavobacteriales</taxon>
        <taxon>Flavobacteriaceae</taxon>
        <taxon>Kordia</taxon>
    </lineage>
</organism>
<proteinExistence type="predicted"/>
<dbReference type="Pfam" id="PF00072">
    <property type="entry name" value="Response_reg"/>
    <property type="match status" value="1"/>
</dbReference>
<dbReference type="GO" id="GO:0003677">
    <property type="term" value="F:DNA binding"/>
    <property type="evidence" value="ECO:0007669"/>
    <property type="project" value="InterPro"/>
</dbReference>
<dbReference type="InterPro" id="IPR011006">
    <property type="entry name" value="CheY-like_superfamily"/>
</dbReference>
<dbReference type="PROSITE" id="PS50110">
    <property type="entry name" value="RESPONSE_REGULATORY"/>
    <property type="match status" value="1"/>
</dbReference>
<keyword evidence="1 2" id="KW-0597">Phosphoprotein</keyword>
<evidence type="ECO:0000313" key="5">
    <source>
        <dbReference type="Proteomes" id="UP000464657"/>
    </source>
</evidence>
<dbReference type="SUPFAM" id="SSF52172">
    <property type="entry name" value="CheY-like"/>
    <property type="match status" value="1"/>
</dbReference>
<dbReference type="PANTHER" id="PTHR44591:SF3">
    <property type="entry name" value="RESPONSE REGULATORY DOMAIN-CONTAINING PROTEIN"/>
    <property type="match status" value="1"/>
</dbReference>
<name>A0A7L4ZQC6_9FLAO</name>
<accession>A0A7L4ZQC6</accession>
<dbReference type="KEGG" id="kan:IMCC3317_43280"/>
<dbReference type="OrthoDB" id="9789181at2"/>
<dbReference type="Gene3D" id="3.40.50.2300">
    <property type="match status" value="1"/>
</dbReference>
<dbReference type="InterPro" id="IPR001789">
    <property type="entry name" value="Sig_transdc_resp-reg_receiver"/>
</dbReference>
<evidence type="ECO:0000259" key="3">
    <source>
        <dbReference type="PROSITE" id="PS50110"/>
    </source>
</evidence>
<keyword evidence="5" id="KW-1185">Reference proteome</keyword>
<evidence type="ECO:0000256" key="1">
    <source>
        <dbReference type="ARBA" id="ARBA00022553"/>
    </source>
</evidence>
<evidence type="ECO:0000256" key="2">
    <source>
        <dbReference type="PROSITE-ProRule" id="PRU00169"/>
    </source>
</evidence>
<reference evidence="4 5" key="1">
    <citation type="journal article" date="2013" name="Int. J. Syst. Evol. Microbiol.">
        <title>Kordia antarctica sp. nov., isolated from Antarctic seawater.</title>
        <authorList>
            <person name="Baek K."/>
            <person name="Choi A."/>
            <person name="Kang I."/>
            <person name="Lee K."/>
            <person name="Cho J.C."/>
        </authorList>
    </citation>
    <scope>NUCLEOTIDE SEQUENCE [LARGE SCALE GENOMIC DNA]</scope>
    <source>
        <strain evidence="4 5">IMCC3317</strain>
    </source>
</reference>
<dbReference type="RefSeq" id="WP_160131448.1">
    <property type="nucleotide sequence ID" value="NZ_CP019288.1"/>
</dbReference>
<dbReference type="GO" id="GO:0000160">
    <property type="term" value="P:phosphorelay signal transduction system"/>
    <property type="evidence" value="ECO:0007669"/>
    <property type="project" value="InterPro"/>
</dbReference>
<dbReference type="InterPro" id="IPR007492">
    <property type="entry name" value="LytTR_DNA-bd_dom"/>
</dbReference>
<gene>
    <name evidence="4" type="primary">copR</name>
    <name evidence="4" type="ORF">IMCC3317_43280</name>
</gene>
<sequence length="257" mass="29395">MKIRYILVDDDPKMLSYVKEKIDTIAKTYNLEHVSSYHSSINAYNKINNDSYDLLIVDFDMPGLNGIQLSEKIASSKKVVFLTSTTGKHGEIINNLDISGYMSKPFDLEDFETILKNKIIGKIQTKGRVETGKINLSVGDSNYMFKAEDAYYITTAKIITTKNREGCQAKKNYVSIYGKNDEVLIENIRMTISNLSEELKPYNFEKITQRTIINLSHVKSRISTEISLHHCEQKFEISIKEKSSFISKIASFFSPKR</sequence>
<dbReference type="Gene3D" id="2.40.50.1020">
    <property type="entry name" value="LytTr DNA-binding domain"/>
    <property type="match status" value="1"/>
</dbReference>
<evidence type="ECO:0000313" key="4">
    <source>
        <dbReference type="EMBL" id="QHI38928.1"/>
    </source>
</evidence>
<feature type="modified residue" description="4-aspartylphosphate" evidence="2">
    <location>
        <position position="58"/>
    </location>
</feature>
<dbReference type="Proteomes" id="UP000464657">
    <property type="component" value="Chromosome"/>
</dbReference>
<dbReference type="PANTHER" id="PTHR44591">
    <property type="entry name" value="STRESS RESPONSE REGULATOR PROTEIN 1"/>
    <property type="match status" value="1"/>
</dbReference>